<name>A0A1R1XNU6_9FUNG</name>
<proteinExistence type="predicted"/>
<accession>A0A1R1XNU6</accession>
<keyword evidence="2" id="KW-1185">Reference proteome</keyword>
<dbReference type="OrthoDB" id="10517765at2759"/>
<sequence length="421" mass="48360">MAYSPQISQTSPVISIMLYFIRISKVSGSVTSSSQYHNPKEYNITTTRKSEIRYSLLPKYPKHRVDFGSITNERTLIGNVCADSGYSFSNYPQEKFNRNISINTECRQEMGYIPPIIDLCSESDHLGHLNSGISLNCFENNNYESFKFHSIPINSEKSDPGNASDFEFENNPILNLQNYPLKKQHKKPTFKPFLISKKNNFSNFQILNKESTLPETTPEETTGLSFYKNEDDFESSWTFTENADNIYSRQLPLVFDNYDHEDPSPFLELSSTINKYNHTPKNQAPGHSKSKLKKNFVSPKIKEKNSSNHFKYKFSRRLDDATSKYASISSNKSSKKSFLDIETNDTSSISISSFETALKNTKNREALVSKKKKNEYNDISYMSIDNSSSWKRDFSLEKNDFLNSSLELIEMVCSPIIWESV</sequence>
<dbReference type="AlphaFoldDB" id="A0A1R1XNU6"/>
<gene>
    <name evidence="1" type="ORF">AYI69_g7887</name>
</gene>
<dbReference type="Proteomes" id="UP000187429">
    <property type="component" value="Unassembled WGS sequence"/>
</dbReference>
<evidence type="ECO:0000313" key="1">
    <source>
        <dbReference type="EMBL" id="OMJ16275.1"/>
    </source>
</evidence>
<dbReference type="EMBL" id="LSSM01003951">
    <property type="protein sequence ID" value="OMJ16275.1"/>
    <property type="molecule type" value="Genomic_DNA"/>
</dbReference>
<reference evidence="2" key="1">
    <citation type="submission" date="2017-01" db="EMBL/GenBank/DDBJ databases">
        <authorList>
            <person name="Wang Y."/>
            <person name="White M."/>
            <person name="Kvist S."/>
            <person name="Moncalvo J.-M."/>
        </authorList>
    </citation>
    <scope>NUCLEOTIDE SEQUENCE [LARGE SCALE GENOMIC DNA]</scope>
    <source>
        <strain evidence="2">ID-206-W2</strain>
    </source>
</reference>
<protein>
    <submittedName>
        <fullName evidence="1">Uncharacterized protein</fullName>
    </submittedName>
</protein>
<comment type="caution">
    <text evidence="1">The sequence shown here is derived from an EMBL/GenBank/DDBJ whole genome shotgun (WGS) entry which is preliminary data.</text>
</comment>
<evidence type="ECO:0000313" key="2">
    <source>
        <dbReference type="Proteomes" id="UP000187429"/>
    </source>
</evidence>
<organism evidence="1 2">
    <name type="scientific">Smittium culicis</name>
    <dbReference type="NCBI Taxonomy" id="133412"/>
    <lineage>
        <taxon>Eukaryota</taxon>
        <taxon>Fungi</taxon>
        <taxon>Fungi incertae sedis</taxon>
        <taxon>Zoopagomycota</taxon>
        <taxon>Kickxellomycotina</taxon>
        <taxon>Harpellomycetes</taxon>
        <taxon>Harpellales</taxon>
        <taxon>Legeriomycetaceae</taxon>
        <taxon>Smittium</taxon>
    </lineage>
</organism>